<evidence type="ECO:0000313" key="2">
    <source>
        <dbReference type="Proteomes" id="UP000294673"/>
    </source>
</evidence>
<evidence type="ECO:0000313" key="1">
    <source>
        <dbReference type="EMBL" id="QBO63840.1"/>
    </source>
</evidence>
<dbReference type="Proteomes" id="UP000294673">
    <property type="component" value="Segment"/>
</dbReference>
<name>A0A482GDN9_BPGOS</name>
<organism evidence="1 2">
    <name type="scientific">Escherichia phage vB_EcoM_Goslar</name>
    <dbReference type="NCBI Taxonomy" id="2502409"/>
    <lineage>
        <taxon>Viruses</taxon>
        <taxon>Duplodnaviria</taxon>
        <taxon>Heunggongvirae</taxon>
        <taxon>Uroviricota</taxon>
        <taxon>Caudoviricetes</taxon>
        <taxon>Chimalliviridae</taxon>
        <taxon>Goslarvirus</taxon>
        <taxon>Goslarvirus goslar</taxon>
    </lineage>
</organism>
<accession>A0A482GDN9</accession>
<dbReference type="EMBL" id="MK327938">
    <property type="protein sequence ID" value="QBO63840.1"/>
    <property type="molecule type" value="Genomic_DNA"/>
</dbReference>
<gene>
    <name evidence="1" type="ORF">Goslar_00047</name>
</gene>
<proteinExistence type="predicted"/>
<sequence>MLSYFALLQFISRLHYLDDNSGYCYRCKFLLIIEDTVMTLLIRDPSEYENTRYNHNQFGNNF</sequence>
<organismHost>
    <name type="scientific">Escherichia coli</name>
    <dbReference type="NCBI Taxonomy" id="562"/>
</organismHost>
<reference evidence="1 2" key="1">
    <citation type="submission" date="2018-12" db="EMBL/GenBank/DDBJ databases">
        <title>Still something new to discover - new insights into E. coli phage diversity and taxonomy.</title>
        <authorList>
            <person name="Korf I.H.E."/>
            <person name="Adriaennsens E."/>
            <person name="Dreiseikelmann B."/>
            <person name="Kropinski A."/>
            <person name="Nimtz M."/>
            <person name="Meier-Kolthoff J.P."/>
            <person name="Rohde M."/>
            <person name="van Raaij M."/>
            <person name="Wittmann J."/>
        </authorList>
    </citation>
    <scope>NUCLEOTIDE SEQUENCE [LARGE SCALE GENOMIC DNA]</scope>
</reference>
<protein>
    <submittedName>
        <fullName evidence="1">Uncharacterized protein</fullName>
    </submittedName>
</protein>
<keyword evidence="2" id="KW-1185">Reference proteome</keyword>